<evidence type="ECO:0000313" key="5">
    <source>
        <dbReference type="Proteomes" id="UP000800092"/>
    </source>
</evidence>
<dbReference type="Proteomes" id="UP000800092">
    <property type="component" value="Unassembled WGS sequence"/>
</dbReference>
<name>A0A6A6HAV5_VIRVR</name>
<reference evidence="4" key="1">
    <citation type="journal article" date="2020" name="Stud. Mycol.">
        <title>101 Dothideomycetes genomes: a test case for predicting lifestyles and emergence of pathogens.</title>
        <authorList>
            <person name="Haridas S."/>
            <person name="Albert R."/>
            <person name="Binder M."/>
            <person name="Bloem J."/>
            <person name="Labutti K."/>
            <person name="Salamov A."/>
            <person name="Andreopoulos B."/>
            <person name="Baker S."/>
            <person name="Barry K."/>
            <person name="Bills G."/>
            <person name="Bluhm B."/>
            <person name="Cannon C."/>
            <person name="Castanera R."/>
            <person name="Culley D."/>
            <person name="Daum C."/>
            <person name="Ezra D."/>
            <person name="Gonzalez J."/>
            <person name="Henrissat B."/>
            <person name="Kuo A."/>
            <person name="Liang C."/>
            <person name="Lipzen A."/>
            <person name="Lutzoni F."/>
            <person name="Magnuson J."/>
            <person name="Mondo S."/>
            <person name="Nolan M."/>
            <person name="Ohm R."/>
            <person name="Pangilinan J."/>
            <person name="Park H.-J."/>
            <person name="Ramirez L."/>
            <person name="Alfaro M."/>
            <person name="Sun H."/>
            <person name="Tritt A."/>
            <person name="Yoshinaga Y."/>
            <person name="Zwiers L.-H."/>
            <person name="Turgeon B."/>
            <person name="Goodwin S."/>
            <person name="Spatafora J."/>
            <person name="Crous P."/>
            <person name="Grigoriev I."/>
        </authorList>
    </citation>
    <scope>NUCLEOTIDE SEQUENCE</scope>
    <source>
        <strain evidence="4">Tuck. ex Michener</strain>
    </source>
</reference>
<dbReference type="GO" id="GO:0046872">
    <property type="term" value="F:metal ion binding"/>
    <property type="evidence" value="ECO:0007669"/>
    <property type="project" value="UniProtKB-KW"/>
</dbReference>
<protein>
    <submittedName>
        <fullName evidence="4">Oxidoreductase</fullName>
    </submittedName>
</protein>
<keyword evidence="5" id="KW-1185">Reference proteome</keyword>
<accession>A0A6A6HAV5</accession>
<dbReference type="InterPro" id="IPR044861">
    <property type="entry name" value="IPNS-like_FE2OG_OXY"/>
</dbReference>
<dbReference type="EMBL" id="ML991792">
    <property type="protein sequence ID" value="KAF2235274.1"/>
    <property type="molecule type" value="Genomic_DNA"/>
</dbReference>
<dbReference type="Pfam" id="PF14226">
    <property type="entry name" value="DIOX_N"/>
    <property type="match status" value="1"/>
</dbReference>
<dbReference type="OrthoDB" id="288590at2759"/>
<dbReference type="GO" id="GO:0044283">
    <property type="term" value="P:small molecule biosynthetic process"/>
    <property type="evidence" value="ECO:0007669"/>
    <property type="project" value="UniProtKB-ARBA"/>
</dbReference>
<dbReference type="InterPro" id="IPR027443">
    <property type="entry name" value="IPNS-like_sf"/>
</dbReference>
<evidence type="ECO:0000259" key="3">
    <source>
        <dbReference type="PROSITE" id="PS51471"/>
    </source>
</evidence>
<comment type="similarity">
    <text evidence="1 2">Belongs to the iron/ascorbate-dependent oxidoreductase family.</text>
</comment>
<feature type="domain" description="Fe2OG dioxygenase" evidence="3">
    <location>
        <begin position="185"/>
        <end position="295"/>
    </location>
</feature>
<sequence>MASAKLFDAAPPFPEDVSPAQIARISLSKLRAGDKTEARACFEASRTLGFFMLDLNNDDIGEKTIRGVESVYSIAQGVHDLPMAEKEEYCVEPPEKKFGYKAAGFMKTETGQPDRIEFFDIEQDDIFDNVPRRPYPQFLSECWDDLRSYLNIIQQILTILLSTLSGELGVPPSMFRDLQSTTERSGTRIRLIRNPPSLTDEDKRTALVPHTDFGTVTFLANVIGGLQILPPNEDAHNDSSWKYLRPQPGCLLVNFGDAMPEWTGGVLRSNMHRVSYAPGRQAEVPRYSVVVLVRPGRTVKMGRRVGGRIPTLEDDQREGSVREGEIEMAGLTADEWERKKSVNLIRGVVLPHSSGGRELKPMIEA</sequence>
<keyword evidence="2" id="KW-0560">Oxidoreductase</keyword>
<dbReference type="PANTHER" id="PTHR47990">
    <property type="entry name" value="2-OXOGLUTARATE (2OG) AND FE(II)-DEPENDENT OXYGENASE SUPERFAMILY PROTEIN-RELATED"/>
    <property type="match status" value="1"/>
</dbReference>
<dbReference type="AlphaFoldDB" id="A0A6A6HAV5"/>
<organism evidence="4 5">
    <name type="scientific">Viridothelium virens</name>
    <name type="common">Speckled blister lichen</name>
    <name type="synonym">Trypethelium virens</name>
    <dbReference type="NCBI Taxonomy" id="1048519"/>
    <lineage>
        <taxon>Eukaryota</taxon>
        <taxon>Fungi</taxon>
        <taxon>Dikarya</taxon>
        <taxon>Ascomycota</taxon>
        <taxon>Pezizomycotina</taxon>
        <taxon>Dothideomycetes</taxon>
        <taxon>Dothideomycetes incertae sedis</taxon>
        <taxon>Trypetheliales</taxon>
        <taxon>Trypetheliaceae</taxon>
        <taxon>Viridothelium</taxon>
    </lineage>
</organism>
<evidence type="ECO:0000313" key="4">
    <source>
        <dbReference type="EMBL" id="KAF2235274.1"/>
    </source>
</evidence>
<evidence type="ECO:0000256" key="1">
    <source>
        <dbReference type="ARBA" id="ARBA00008056"/>
    </source>
</evidence>
<dbReference type="InterPro" id="IPR005123">
    <property type="entry name" value="Oxoglu/Fe-dep_dioxygenase_dom"/>
</dbReference>
<keyword evidence="2" id="KW-0479">Metal-binding</keyword>
<dbReference type="Pfam" id="PF03171">
    <property type="entry name" value="2OG-FeII_Oxy"/>
    <property type="match status" value="1"/>
</dbReference>
<proteinExistence type="inferred from homology"/>
<dbReference type="GO" id="GO:0016491">
    <property type="term" value="F:oxidoreductase activity"/>
    <property type="evidence" value="ECO:0007669"/>
    <property type="project" value="UniProtKB-KW"/>
</dbReference>
<dbReference type="InterPro" id="IPR026992">
    <property type="entry name" value="DIOX_N"/>
</dbReference>
<dbReference type="PROSITE" id="PS51471">
    <property type="entry name" value="FE2OG_OXY"/>
    <property type="match status" value="1"/>
</dbReference>
<dbReference type="InterPro" id="IPR050231">
    <property type="entry name" value="Iron_ascorbate_oxido_reductase"/>
</dbReference>
<dbReference type="Gene3D" id="2.60.120.330">
    <property type="entry name" value="B-lactam Antibiotic, Isopenicillin N Synthase, Chain"/>
    <property type="match status" value="1"/>
</dbReference>
<evidence type="ECO:0000256" key="2">
    <source>
        <dbReference type="RuleBase" id="RU003682"/>
    </source>
</evidence>
<gene>
    <name evidence="4" type="ORF">EV356DRAFT_531998</name>
</gene>
<dbReference type="SUPFAM" id="SSF51197">
    <property type="entry name" value="Clavaminate synthase-like"/>
    <property type="match status" value="1"/>
</dbReference>
<keyword evidence="2" id="KW-0408">Iron</keyword>